<evidence type="ECO:0000313" key="1">
    <source>
        <dbReference type="EMBL" id="KAB1642796.1"/>
    </source>
</evidence>
<reference evidence="1 2" key="1">
    <citation type="submission" date="2019-09" db="EMBL/GenBank/DDBJ databases">
        <title>Whole genome shotgun sequencing (WGS) of Ellagibacter isourolithinifaciens DSM 104140(T) and Adlercreutzia muris DSM 29508(T).</title>
        <authorList>
            <person name="Stoll D.A."/>
            <person name="Danylec N."/>
            <person name="Huch M."/>
        </authorList>
    </citation>
    <scope>NUCLEOTIDE SEQUENCE [LARGE SCALE GENOMIC DNA]</scope>
    <source>
        <strain evidence="1 2">DSM 29508</strain>
    </source>
</reference>
<evidence type="ECO:0000313" key="2">
    <source>
        <dbReference type="Proteomes" id="UP000479639"/>
    </source>
</evidence>
<name>A0A7C8FW90_9ACTN</name>
<comment type="caution">
    <text evidence="1">The sequence shown here is derived from an EMBL/GenBank/DDBJ whole genome shotgun (WGS) entry which is preliminary data.</text>
</comment>
<dbReference type="RefSeq" id="WP_151431469.1">
    <property type="nucleotide sequence ID" value="NZ_JANJZI010000002.1"/>
</dbReference>
<accession>A0A7C8FW90</accession>
<dbReference type="AlphaFoldDB" id="A0A7C8FW90"/>
<sequence length="76" mass="8238">MTFENNLYGLNERLFAEMDRLEAADGDDLQEEIGRAKALRELGQTVIANGNLMVSASREMTAQGQAVQVPKGLLGA</sequence>
<dbReference type="Proteomes" id="UP000479639">
    <property type="component" value="Unassembled WGS sequence"/>
</dbReference>
<gene>
    <name evidence="1" type="ORF">F8D48_09220</name>
</gene>
<dbReference type="EMBL" id="WAJS01000030">
    <property type="protein sequence ID" value="KAB1642796.1"/>
    <property type="molecule type" value="Genomic_DNA"/>
</dbReference>
<keyword evidence="2" id="KW-1185">Reference proteome</keyword>
<protein>
    <submittedName>
        <fullName evidence="1">Uncharacterized protein</fullName>
    </submittedName>
</protein>
<proteinExistence type="predicted"/>
<organism evidence="1 2">
    <name type="scientific">Adlercreutzia muris</name>
    <dbReference type="NCBI Taxonomy" id="1796610"/>
    <lineage>
        <taxon>Bacteria</taxon>
        <taxon>Bacillati</taxon>
        <taxon>Actinomycetota</taxon>
        <taxon>Coriobacteriia</taxon>
        <taxon>Eggerthellales</taxon>
        <taxon>Eggerthellaceae</taxon>
        <taxon>Adlercreutzia</taxon>
    </lineage>
</organism>